<protein>
    <submittedName>
        <fullName evidence="2">Uncharacterized protein</fullName>
    </submittedName>
</protein>
<feature type="region of interest" description="Disordered" evidence="1">
    <location>
        <begin position="294"/>
        <end position="482"/>
    </location>
</feature>
<accession>A0A5J5F689</accession>
<evidence type="ECO:0000313" key="2">
    <source>
        <dbReference type="EMBL" id="KAA8912038.1"/>
    </source>
</evidence>
<feature type="compositionally biased region" description="Basic residues" evidence="1">
    <location>
        <begin position="63"/>
        <end position="82"/>
    </location>
</feature>
<keyword evidence="3" id="KW-1185">Reference proteome</keyword>
<dbReference type="AlphaFoldDB" id="A0A5J5F689"/>
<feature type="compositionally biased region" description="Polar residues" evidence="1">
    <location>
        <begin position="419"/>
        <end position="433"/>
    </location>
</feature>
<dbReference type="EMBL" id="VXIS01000029">
    <property type="protein sequence ID" value="KAA8912038.1"/>
    <property type="molecule type" value="Genomic_DNA"/>
</dbReference>
<organism evidence="2 3">
    <name type="scientific">Sphaerosporella brunnea</name>
    <dbReference type="NCBI Taxonomy" id="1250544"/>
    <lineage>
        <taxon>Eukaryota</taxon>
        <taxon>Fungi</taxon>
        <taxon>Dikarya</taxon>
        <taxon>Ascomycota</taxon>
        <taxon>Pezizomycotina</taxon>
        <taxon>Pezizomycetes</taxon>
        <taxon>Pezizales</taxon>
        <taxon>Pyronemataceae</taxon>
        <taxon>Sphaerosporella</taxon>
    </lineage>
</organism>
<evidence type="ECO:0000313" key="3">
    <source>
        <dbReference type="Proteomes" id="UP000326924"/>
    </source>
</evidence>
<name>A0A5J5F689_9PEZI</name>
<feature type="region of interest" description="Disordered" evidence="1">
    <location>
        <begin position="55"/>
        <end position="268"/>
    </location>
</feature>
<dbReference type="InParanoid" id="A0A5J5F689"/>
<dbReference type="Proteomes" id="UP000326924">
    <property type="component" value="Unassembled WGS sequence"/>
</dbReference>
<feature type="compositionally biased region" description="Gly residues" evidence="1">
    <location>
        <begin position="244"/>
        <end position="254"/>
    </location>
</feature>
<feature type="compositionally biased region" description="Basic and acidic residues" evidence="1">
    <location>
        <begin position="112"/>
        <end position="123"/>
    </location>
</feature>
<feature type="compositionally biased region" description="Basic and acidic residues" evidence="1">
    <location>
        <begin position="408"/>
        <end position="418"/>
    </location>
</feature>
<reference evidence="2 3" key="1">
    <citation type="submission" date="2019-09" db="EMBL/GenBank/DDBJ databases">
        <title>Draft genome of the ectomycorrhizal ascomycete Sphaerosporella brunnea.</title>
        <authorList>
            <consortium name="DOE Joint Genome Institute"/>
            <person name="Benucci G.M."/>
            <person name="Marozzi G."/>
            <person name="Antonielli L."/>
            <person name="Sanchez S."/>
            <person name="Marco P."/>
            <person name="Wang X."/>
            <person name="Falini L.B."/>
            <person name="Barry K."/>
            <person name="Haridas S."/>
            <person name="Lipzen A."/>
            <person name="Labutti K."/>
            <person name="Grigoriev I.V."/>
            <person name="Murat C."/>
            <person name="Martin F."/>
            <person name="Albertini E."/>
            <person name="Donnini D."/>
            <person name="Bonito G."/>
        </authorList>
    </citation>
    <scope>NUCLEOTIDE SEQUENCE [LARGE SCALE GENOMIC DNA]</scope>
    <source>
        <strain evidence="2 3">Sb_GMNB300</strain>
    </source>
</reference>
<comment type="caution">
    <text evidence="2">The sequence shown here is derived from an EMBL/GenBank/DDBJ whole genome shotgun (WGS) entry which is preliminary data.</text>
</comment>
<feature type="compositionally biased region" description="Basic and acidic residues" evidence="1">
    <location>
        <begin position="83"/>
        <end position="94"/>
    </location>
</feature>
<proteinExistence type="predicted"/>
<gene>
    <name evidence="2" type="ORF">FN846DRAFT_887459</name>
</gene>
<feature type="compositionally biased region" description="Basic and acidic residues" evidence="1">
    <location>
        <begin position="135"/>
        <end position="150"/>
    </location>
</feature>
<evidence type="ECO:0000256" key="1">
    <source>
        <dbReference type="SAM" id="MobiDB-lite"/>
    </source>
</evidence>
<sequence length="500" mass="55112">MIRRHCNSFFGSRGSSSSSTIFHLSSLIFDYQPPIQHSISGWLYHPPFFVNPPSHRLTAMGRGRGRHRRGGTTTTPRRRRHQFSGEDQTRRSDQRGGPPPRYSSPCSPTTSRFREDVLEKSTHQDATPVLGLSGHRFDSTKYSDSRDFNHRGPPGVSPYDQPVDTVVSVSAHNRSQPPNRGRRRRWGRSANKSKPAHGFDHTPAAGPDKAISTLQEHESDTAMVEAGPKPYTDADEFVLSTPGRRGGFRGGGDTDGPEPSNWYHTPVRSTTPNFAQAIEDPGIGNRAHVSAFKLDSEDQSTIHTPGRRRFFGDGSRKAFNGGYRPTYTSDTTRKSSKGSSGAPQVDTRAVGSGPNLNATAEVTATTTRRRRNFGPREHRSPRKPKRAHDIYRLPRRPLATPSPLDCNDETKGAVKAEESQLTLDTGADSSGSKLDTESACYRDPGPNLAADPDASGSELDTGPEDSGTKVETEAPKFLSQPYLEADDVWDPDCIEKYYHY</sequence>
<feature type="compositionally biased region" description="Basic residues" evidence="1">
    <location>
        <begin position="367"/>
        <end position="386"/>
    </location>
</feature>